<evidence type="ECO:0000256" key="5">
    <source>
        <dbReference type="ARBA" id="ARBA00018429"/>
    </source>
</evidence>
<evidence type="ECO:0000256" key="11">
    <source>
        <dbReference type="RuleBase" id="RU003780"/>
    </source>
</evidence>
<reference evidence="13 14" key="1">
    <citation type="submission" date="2018-05" db="EMBL/GenBank/DDBJ databases">
        <title>Candidatus Cardinium hertigii Genome Assembly.</title>
        <authorList>
            <person name="Showmaker K.C."/>
            <person name="Walden K.O."/>
            <person name="Fields C.J."/>
            <person name="Lambert K.N."/>
            <person name="Hudson M.E."/>
        </authorList>
    </citation>
    <scope>NUCLEOTIDE SEQUENCE [LARGE SCALE GENOMIC DNA]</scope>
    <source>
        <strain evidence="14">cHgTN10</strain>
    </source>
</reference>
<dbReference type="NCBIfam" id="NF003589">
    <property type="entry name" value="PRK05254.1-2"/>
    <property type="match status" value="1"/>
</dbReference>
<evidence type="ECO:0000256" key="4">
    <source>
        <dbReference type="ARBA" id="ARBA00012030"/>
    </source>
</evidence>
<evidence type="ECO:0000256" key="1">
    <source>
        <dbReference type="ARBA" id="ARBA00001400"/>
    </source>
</evidence>
<evidence type="ECO:0000256" key="3">
    <source>
        <dbReference type="ARBA" id="ARBA00008184"/>
    </source>
</evidence>
<dbReference type="GO" id="GO:0097510">
    <property type="term" value="P:base-excision repair, AP site formation via deaminated base removal"/>
    <property type="evidence" value="ECO:0007669"/>
    <property type="project" value="TreeGrafter"/>
</dbReference>
<feature type="domain" description="Uracil-DNA glycosylase-like" evidence="12">
    <location>
        <begin position="53"/>
        <end position="213"/>
    </location>
</feature>
<dbReference type="GO" id="GO:0004844">
    <property type="term" value="F:uracil DNA N-glycosylase activity"/>
    <property type="evidence" value="ECO:0007669"/>
    <property type="project" value="UniProtKB-UniRule"/>
</dbReference>
<dbReference type="PROSITE" id="PS00130">
    <property type="entry name" value="U_DNA_GLYCOSYLASE"/>
    <property type="match status" value="1"/>
</dbReference>
<comment type="function">
    <text evidence="2 9 11">Excises uracil residues from the DNA which can arise as a result of misincorporation of dUMP residues by DNA polymerase or due to deamination of cytosine.</text>
</comment>
<evidence type="ECO:0000256" key="8">
    <source>
        <dbReference type="ARBA" id="ARBA00023204"/>
    </source>
</evidence>
<dbReference type="AlphaFoldDB" id="A0A2Z3L9H4"/>
<keyword evidence="13" id="KW-0326">Glycosidase</keyword>
<dbReference type="SMART" id="SM00986">
    <property type="entry name" value="UDG"/>
    <property type="match status" value="1"/>
</dbReference>
<dbReference type="SUPFAM" id="SSF52141">
    <property type="entry name" value="Uracil-DNA glycosylase-like"/>
    <property type="match status" value="1"/>
</dbReference>
<dbReference type="CDD" id="cd10027">
    <property type="entry name" value="UDG-F1-like"/>
    <property type="match status" value="1"/>
</dbReference>
<feature type="active site" description="Proton acceptor" evidence="9 10">
    <location>
        <position position="68"/>
    </location>
</feature>
<keyword evidence="9" id="KW-0963">Cytoplasm</keyword>
<dbReference type="InterPro" id="IPR002043">
    <property type="entry name" value="UDG_fam1"/>
</dbReference>
<evidence type="ECO:0000313" key="14">
    <source>
        <dbReference type="Proteomes" id="UP000245872"/>
    </source>
</evidence>
<comment type="subcellular location">
    <subcellularLocation>
        <location evidence="9">Cytoplasm</location>
    </subcellularLocation>
</comment>
<keyword evidence="7 9" id="KW-0378">Hydrolase</keyword>
<dbReference type="NCBIfam" id="NF003592">
    <property type="entry name" value="PRK05254.1-5"/>
    <property type="match status" value="1"/>
</dbReference>
<dbReference type="InterPro" id="IPR005122">
    <property type="entry name" value="Uracil-DNA_glycosylase-like"/>
</dbReference>
<dbReference type="InterPro" id="IPR036895">
    <property type="entry name" value="Uracil-DNA_glycosylase-like_sf"/>
</dbReference>
<dbReference type="KEGG" id="cher:DK880_00708"/>
<sequence length="223" mass="24926">MHPMNVRIEPSWKEMLTGEFTQPYFIKLINYIRNAYSHFTIYPSAQNIFRAFELSSFTKTKVVILGQDPYHGAGQADGLAFSVPTGVAFPPSLHNIFIELRSDIGTPLPASGSLDRWAKQGVLLLNATLTVSACQAGSHQKQGWEVFTDAVIKTIAQHKTNVVFMLWGNFARKKEVLIDNQKHLILQSAHPSPLAAHKGFFGKNHFSKANAYLQATEQTAIQW</sequence>
<organism evidence="13 14">
    <name type="scientific">Candidatus Cardinium hertigii</name>
    <dbReference type="NCBI Taxonomy" id="247481"/>
    <lineage>
        <taxon>Bacteria</taxon>
        <taxon>Pseudomonadati</taxon>
        <taxon>Bacteroidota</taxon>
        <taxon>Cytophagia</taxon>
        <taxon>Cytophagales</taxon>
        <taxon>Amoebophilaceae</taxon>
        <taxon>Candidatus Cardinium</taxon>
    </lineage>
</organism>
<evidence type="ECO:0000256" key="2">
    <source>
        <dbReference type="ARBA" id="ARBA00002631"/>
    </source>
</evidence>
<dbReference type="GO" id="GO:0005737">
    <property type="term" value="C:cytoplasm"/>
    <property type="evidence" value="ECO:0007669"/>
    <property type="project" value="UniProtKB-SubCell"/>
</dbReference>
<dbReference type="EMBL" id="CP029619">
    <property type="protein sequence ID" value="AWN82019.1"/>
    <property type="molecule type" value="Genomic_DNA"/>
</dbReference>
<dbReference type="PANTHER" id="PTHR11264">
    <property type="entry name" value="URACIL-DNA GLYCOSYLASE"/>
    <property type="match status" value="1"/>
</dbReference>
<name>A0A2Z3L9H4_9BACT</name>
<comment type="similarity">
    <text evidence="3 9 11">Belongs to the uracil-DNA glycosylase (UDG) superfamily. UNG family.</text>
</comment>
<dbReference type="Gene3D" id="3.40.470.10">
    <property type="entry name" value="Uracil-DNA glycosylase-like domain"/>
    <property type="match status" value="1"/>
</dbReference>
<accession>A0A2Z3L9H4</accession>
<dbReference type="NCBIfam" id="NF003588">
    <property type="entry name" value="PRK05254.1-1"/>
    <property type="match status" value="1"/>
</dbReference>
<dbReference type="Proteomes" id="UP000245872">
    <property type="component" value="Chromosome"/>
</dbReference>
<evidence type="ECO:0000259" key="12">
    <source>
        <dbReference type="SMART" id="SM00986"/>
    </source>
</evidence>
<dbReference type="InterPro" id="IPR018085">
    <property type="entry name" value="Ura-DNA_Glyclase_AS"/>
</dbReference>
<keyword evidence="8 9" id="KW-0234">DNA repair</keyword>
<gene>
    <name evidence="9 13" type="primary">ung</name>
    <name evidence="13" type="ORF">DK880_00708</name>
</gene>
<evidence type="ECO:0000256" key="10">
    <source>
        <dbReference type="PROSITE-ProRule" id="PRU10072"/>
    </source>
</evidence>
<comment type="catalytic activity">
    <reaction evidence="1 9 11">
        <text>Hydrolyzes single-stranded DNA or mismatched double-stranded DNA and polynucleotides, releasing free uracil.</text>
        <dbReference type="EC" id="3.2.2.27"/>
    </reaction>
</comment>
<proteinExistence type="inferred from homology"/>
<dbReference type="EC" id="3.2.2.27" evidence="4 9"/>
<evidence type="ECO:0000256" key="7">
    <source>
        <dbReference type="ARBA" id="ARBA00022801"/>
    </source>
</evidence>
<dbReference type="FunFam" id="3.40.470.10:FF:000001">
    <property type="entry name" value="Uracil-DNA glycosylase"/>
    <property type="match status" value="1"/>
</dbReference>
<dbReference type="SMART" id="SM00987">
    <property type="entry name" value="UreE_C"/>
    <property type="match status" value="1"/>
</dbReference>
<evidence type="ECO:0000313" key="13">
    <source>
        <dbReference type="EMBL" id="AWN82019.1"/>
    </source>
</evidence>
<evidence type="ECO:0000256" key="6">
    <source>
        <dbReference type="ARBA" id="ARBA00022763"/>
    </source>
</evidence>
<dbReference type="NCBIfam" id="TIGR00628">
    <property type="entry name" value="ung"/>
    <property type="match status" value="1"/>
</dbReference>
<protein>
    <recommendedName>
        <fullName evidence="5 9">Uracil-DNA glycosylase</fullName>
        <shortName evidence="9">UDG</shortName>
        <ecNumber evidence="4 9">3.2.2.27</ecNumber>
    </recommendedName>
</protein>
<keyword evidence="6 9" id="KW-0227">DNA damage</keyword>
<evidence type="ECO:0000256" key="9">
    <source>
        <dbReference type="HAMAP-Rule" id="MF_00148"/>
    </source>
</evidence>
<keyword evidence="14" id="KW-1185">Reference proteome</keyword>
<dbReference type="PANTHER" id="PTHR11264:SF0">
    <property type="entry name" value="URACIL-DNA GLYCOSYLASE"/>
    <property type="match status" value="1"/>
</dbReference>
<dbReference type="HAMAP" id="MF_00148">
    <property type="entry name" value="UDG"/>
    <property type="match status" value="1"/>
</dbReference>
<dbReference type="Pfam" id="PF03167">
    <property type="entry name" value="UDG"/>
    <property type="match status" value="1"/>
</dbReference>
<dbReference type="NCBIfam" id="NF003591">
    <property type="entry name" value="PRK05254.1-4"/>
    <property type="match status" value="1"/>
</dbReference>